<dbReference type="GO" id="GO:0005524">
    <property type="term" value="F:ATP binding"/>
    <property type="evidence" value="ECO:0007669"/>
    <property type="project" value="UniProtKB-KW"/>
</dbReference>
<dbReference type="GO" id="GO:0016887">
    <property type="term" value="F:ATP hydrolysis activity"/>
    <property type="evidence" value="ECO:0007669"/>
    <property type="project" value="InterPro"/>
</dbReference>
<keyword evidence="2 7" id="KW-0812">Transmembrane</keyword>
<comment type="caution">
    <text evidence="11">The sequence shown here is derived from an EMBL/GenBank/DDBJ whole genome shotgun (WGS) entry which is preliminary data.</text>
</comment>
<sequence length="628" mass="67682">MTIAMRDTLGGVRTGARAGATRIGHALALAWHAGRYLILGYGALQLVAAVVPVAVALLTKLALDAIVGRSVSGSVLAWVGGGLLAAGMAAAVLPHLSGYLRQELERRVGLTAQDRLFAATERLPGLARFENPEFLDRLTLAQAAGGSAPGGVVFAVLAVCRTAITIVGFLGSLLVISGWLTLAALLVAVPALAAELYLSRLRAAMMWRISPMERREIFFQRLLSSVQAAKELRLFGTARHFRELMTAQRRDANAQRRRMDRRDLAIQSGLGALAAAIAGASLMWALFSARAGNLTAGDIPLLIASVAGVQGATIALVGEMTQANHQLLLFDHYLTITTSEPDLPVPVQPRAAAPLRRGIEVRGVWFRYSPEHPWALRDVNLTIPYGHSVALVGRNGAGKSTLVKLLCRFYDPEHGAILWDGVDLRDMDPAELRWRIGVVFQDYMEYDLTAADNIGLGDVHNRGLDRVRAAARRAGIHDALSALPRGYDTLLSRRFFAEGDTEQDGTDPEIGVTLSGGQWQRMALARAFLRDQRDLLILDEPSSGLDAEAEHEIHTRLREHRAGGTSLLISHRLAAVRDADLLVVVDNGQTVEQGTHAELMATGGTYAHLFTLQATGYQPAPAEEVAAP</sequence>
<dbReference type="Proteomes" id="UP000549343">
    <property type="component" value="Unassembled WGS sequence"/>
</dbReference>
<evidence type="ECO:0000256" key="5">
    <source>
        <dbReference type="ARBA" id="ARBA00022989"/>
    </source>
</evidence>
<dbReference type="EMBL" id="BAAAHD010000052">
    <property type="protein sequence ID" value="GAA0581582.1"/>
    <property type="molecule type" value="Genomic_DNA"/>
</dbReference>
<evidence type="ECO:0000313" key="12">
    <source>
        <dbReference type="Proteomes" id="UP000549343"/>
    </source>
</evidence>
<keyword evidence="4 11" id="KW-0067">ATP-binding</keyword>
<dbReference type="Proteomes" id="UP001501427">
    <property type="component" value="Unassembled WGS sequence"/>
</dbReference>
<keyword evidence="13" id="KW-1185">Reference proteome</keyword>
<evidence type="ECO:0000313" key="11">
    <source>
        <dbReference type="EMBL" id="MBB4777196.1"/>
    </source>
</evidence>
<reference evidence="10" key="3">
    <citation type="submission" date="2023-12" db="EMBL/GenBank/DDBJ databases">
        <authorList>
            <person name="Sun Q."/>
            <person name="Inoue M."/>
        </authorList>
    </citation>
    <scope>NUCLEOTIDE SEQUENCE</scope>
    <source>
        <strain evidence="10">JCM 10667</strain>
    </source>
</reference>
<feature type="transmembrane region" description="Helical" evidence="7">
    <location>
        <begin position="264"/>
        <end position="287"/>
    </location>
</feature>
<dbReference type="GO" id="GO:0140359">
    <property type="term" value="F:ABC-type transporter activity"/>
    <property type="evidence" value="ECO:0007669"/>
    <property type="project" value="InterPro"/>
</dbReference>
<keyword evidence="5 7" id="KW-1133">Transmembrane helix</keyword>
<dbReference type="AlphaFoldDB" id="A0A7W7IHT6"/>
<dbReference type="InterPro" id="IPR011527">
    <property type="entry name" value="ABC1_TM_dom"/>
</dbReference>
<proteinExistence type="predicted"/>
<dbReference type="PROSITE" id="PS50893">
    <property type="entry name" value="ABC_TRANSPORTER_2"/>
    <property type="match status" value="1"/>
</dbReference>
<evidence type="ECO:0000313" key="10">
    <source>
        <dbReference type="EMBL" id="GAA0581582.1"/>
    </source>
</evidence>
<dbReference type="InterPro" id="IPR017871">
    <property type="entry name" value="ABC_transporter-like_CS"/>
</dbReference>
<dbReference type="PANTHER" id="PTHR24221:SF646">
    <property type="entry name" value="HAEMOLYSIN SECRETION ATP-BINDING PROTEIN"/>
    <property type="match status" value="1"/>
</dbReference>
<gene>
    <name evidence="11" type="ORF">F4557_005614</name>
    <name evidence="10" type="ORF">GCM10009546_50050</name>
</gene>
<evidence type="ECO:0000256" key="7">
    <source>
        <dbReference type="SAM" id="Phobius"/>
    </source>
</evidence>
<feature type="transmembrane region" description="Helical" evidence="7">
    <location>
        <begin position="75"/>
        <end position="96"/>
    </location>
</feature>
<name>A0A7W7IHT6_9ACTN</name>
<feature type="transmembrane region" description="Helical" evidence="7">
    <location>
        <begin position="36"/>
        <end position="63"/>
    </location>
</feature>
<dbReference type="SMART" id="SM00382">
    <property type="entry name" value="AAA"/>
    <property type="match status" value="1"/>
</dbReference>
<dbReference type="Pfam" id="PF00005">
    <property type="entry name" value="ABC_tran"/>
    <property type="match status" value="1"/>
</dbReference>
<dbReference type="SUPFAM" id="SSF90123">
    <property type="entry name" value="ABC transporter transmembrane region"/>
    <property type="match status" value="1"/>
</dbReference>
<dbReference type="PROSITE" id="PS00211">
    <property type="entry name" value="ABC_TRANSPORTER_1"/>
    <property type="match status" value="1"/>
</dbReference>
<dbReference type="RefSeq" id="WP_229808581.1">
    <property type="nucleotide sequence ID" value="NZ_BAAAHD010000052.1"/>
</dbReference>
<dbReference type="GO" id="GO:0005886">
    <property type="term" value="C:plasma membrane"/>
    <property type="evidence" value="ECO:0007669"/>
    <property type="project" value="UniProtKB-SubCell"/>
</dbReference>
<evidence type="ECO:0000256" key="3">
    <source>
        <dbReference type="ARBA" id="ARBA00022741"/>
    </source>
</evidence>
<dbReference type="Gene3D" id="3.40.50.300">
    <property type="entry name" value="P-loop containing nucleotide triphosphate hydrolases"/>
    <property type="match status" value="1"/>
</dbReference>
<dbReference type="GO" id="GO:0034040">
    <property type="term" value="F:ATPase-coupled lipid transmembrane transporter activity"/>
    <property type="evidence" value="ECO:0007669"/>
    <property type="project" value="TreeGrafter"/>
</dbReference>
<feature type="domain" description="ABC transmembrane type-1" evidence="9">
    <location>
        <begin position="43"/>
        <end position="325"/>
    </location>
</feature>
<dbReference type="PANTHER" id="PTHR24221">
    <property type="entry name" value="ATP-BINDING CASSETTE SUB-FAMILY B"/>
    <property type="match status" value="1"/>
</dbReference>
<feature type="domain" description="ABC transporter" evidence="8">
    <location>
        <begin position="359"/>
        <end position="612"/>
    </location>
</feature>
<dbReference type="InterPro" id="IPR039421">
    <property type="entry name" value="Type_1_exporter"/>
</dbReference>
<evidence type="ECO:0000256" key="2">
    <source>
        <dbReference type="ARBA" id="ARBA00022692"/>
    </source>
</evidence>
<comment type="subcellular location">
    <subcellularLocation>
        <location evidence="1">Cell membrane</location>
        <topology evidence="1">Multi-pass membrane protein</topology>
    </subcellularLocation>
</comment>
<evidence type="ECO:0000259" key="9">
    <source>
        <dbReference type="PROSITE" id="PS50929"/>
    </source>
</evidence>
<accession>A0A7W7IHT6</accession>
<dbReference type="InterPro" id="IPR003593">
    <property type="entry name" value="AAA+_ATPase"/>
</dbReference>
<dbReference type="InterPro" id="IPR036640">
    <property type="entry name" value="ABC1_TM_sf"/>
</dbReference>
<dbReference type="SUPFAM" id="SSF52540">
    <property type="entry name" value="P-loop containing nucleoside triphosphate hydrolases"/>
    <property type="match status" value="1"/>
</dbReference>
<evidence type="ECO:0000256" key="6">
    <source>
        <dbReference type="ARBA" id="ARBA00023136"/>
    </source>
</evidence>
<keyword evidence="3" id="KW-0547">Nucleotide-binding</keyword>
<evidence type="ECO:0000313" key="13">
    <source>
        <dbReference type="Proteomes" id="UP001501427"/>
    </source>
</evidence>
<dbReference type="InterPro" id="IPR027417">
    <property type="entry name" value="P-loop_NTPase"/>
</dbReference>
<dbReference type="InterPro" id="IPR003439">
    <property type="entry name" value="ABC_transporter-like_ATP-bd"/>
</dbReference>
<keyword evidence="6 7" id="KW-0472">Membrane</keyword>
<evidence type="ECO:0000259" key="8">
    <source>
        <dbReference type="PROSITE" id="PS50893"/>
    </source>
</evidence>
<dbReference type="EMBL" id="JACHMV010000001">
    <property type="protein sequence ID" value="MBB4777196.1"/>
    <property type="molecule type" value="Genomic_DNA"/>
</dbReference>
<feature type="transmembrane region" description="Helical" evidence="7">
    <location>
        <begin position="176"/>
        <end position="198"/>
    </location>
</feature>
<feature type="transmembrane region" description="Helical" evidence="7">
    <location>
        <begin position="152"/>
        <end position="170"/>
    </location>
</feature>
<dbReference type="PROSITE" id="PS50929">
    <property type="entry name" value="ABC_TM1F"/>
    <property type="match status" value="1"/>
</dbReference>
<evidence type="ECO:0000256" key="4">
    <source>
        <dbReference type="ARBA" id="ARBA00022840"/>
    </source>
</evidence>
<reference evidence="11 12" key="2">
    <citation type="submission" date="2020-08" db="EMBL/GenBank/DDBJ databases">
        <title>Sequencing the genomes of 1000 actinobacteria strains.</title>
        <authorList>
            <person name="Klenk H.-P."/>
        </authorList>
    </citation>
    <scope>NUCLEOTIDE SEQUENCE [LARGE SCALE GENOMIC DNA]</scope>
    <source>
        <strain evidence="11 12">DSM 44772</strain>
    </source>
</reference>
<dbReference type="Gene3D" id="1.20.1560.10">
    <property type="entry name" value="ABC transporter type 1, transmembrane domain"/>
    <property type="match status" value="1"/>
</dbReference>
<reference evidence="10 13" key="1">
    <citation type="journal article" date="2019" name="Int. J. Syst. Evol. Microbiol.">
        <title>The Global Catalogue of Microorganisms (GCM) 10K type strain sequencing project: providing services to taxonomists for standard genome sequencing and annotation.</title>
        <authorList>
            <consortium name="The Broad Institute Genomics Platform"/>
            <consortium name="The Broad Institute Genome Sequencing Center for Infectious Disease"/>
            <person name="Wu L."/>
            <person name="Ma J."/>
        </authorList>
    </citation>
    <scope>NUCLEOTIDE SEQUENCE [LARGE SCALE GENOMIC DNA]</scope>
    <source>
        <strain evidence="10 13">JCM 10667</strain>
    </source>
</reference>
<evidence type="ECO:0000256" key="1">
    <source>
        <dbReference type="ARBA" id="ARBA00004651"/>
    </source>
</evidence>
<organism evidence="11 12">
    <name type="scientific">Actinomadura livida</name>
    <dbReference type="NCBI Taxonomy" id="79909"/>
    <lineage>
        <taxon>Bacteria</taxon>
        <taxon>Bacillati</taxon>
        <taxon>Actinomycetota</taxon>
        <taxon>Actinomycetes</taxon>
        <taxon>Streptosporangiales</taxon>
        <taxon>Thermomonosporaceae</taxon>
        <taxon>Actinomadura</taxon>
    </lineage>
</organism>
<protein>
    <submittedName>
        <fullName evidence="10">ABC transporter ATP-binding protein</fullName>
    </submittedName>
    <submittedName>
        <fullName evidence="11">ATP-binding cassette subfamily B protein</fullName>
    </submittedName>
</protein>